<accession>A0ABD1SB53</accession>
<evidence type="ECO:0000256" key="1">
    <source>
        <dbReference type="SAM" id="Coils"/>
    </source>
</evidence>
<reference evidence="4" key="1">
    <citation type="submission" date="2024-07" db="EMBL/GenBank/DDBJ databases">
        <title>Two chromosome-level genome assemblies of Korean endemic species Abeliophyllum distichum and Forsythia ovata (Oleaceae).</title>
        <authorList>
            <person name="Jang H."/>
        </authorList>
    </citation>
    <scope>NUCLEOTIDE SEQUENCE [LARGE SCALE GENOMIC DNA]</scope>
</reference>
<organism evidence="3 4">
    <name type="scientific">Abeliophyllum distichum</name>
    <dbReference type="NCBI Taxonomy" id="126358"/>
    <lineage>
        <taxon>Eukaryota</taxon>
        <taxon>Viridiplantae</taxon>
        <taxon>Streptophyta</taxon>
        <taxon>Embryophyta</taxon>
        <taxon>Tracheophyta</taxon>
        <taxon>Spermatophyta</taxon>
        <taxon>Magnoliopsida</taxon>
        <taxon>eudicotyledons</taxon>
        <taxon>Gunneridae</taxon>
        <taxon>Pentapetalae</taxon>
        <taxon>asterids</taxon>
        <taxon>lamiids</taxon>
        <taxon>Lamiales</taxon>
        <taxon>Oleaceae</taxon>
        <taxon>Forsythieae</taxon>
        <taxon>Abeliophyllum</taxon>
    </lineage>
</organism>
<evidence type="ECO:0000313" key="4">
    <source>
        <dbReference type="Proteomes" id="UP001604336"/>
    </source>
</evidence>
<feature type="compositionally biased region" description="Basic and acidic residues" evidence="2">
    <location>
        <begin position="1"/>
        <end position="11"/>
    </location>
</feature>
<evidence type="ECO:0000313" key="3">
    <source>
        <dbReference type="EMBL" id="KAL2497987.1"/>
    </source>
</evidence>
<dbReference type="Proteomes" id="UP001604336">
    <property type="component" value="Unassembled WGS sequence"/>
</dbReference>
<name>A0ABD1SB53_9LAMI</name>
<feature type="coiled-coil region" evidence="1">
    <location>
        <begin position="161"/>
        <end position="209"/>
    </location>
</feature>
<dbReference type="AlphaFoldDB" id="A0ABD1SB53"/>
<proteinExistence type="predicted"/>
<evidence type="ECO:0000256" key="2">
    <source>
        <dbReference type="SAM" id="MobiDB-lite"/>
    </source>
</evidence>
<sequence>MSINSGERRSSDCLVGSDSRTSPVDFLSLANVMPLKGVDARMGEHLEIVPTPGYGRIVGGGGEPGNASVRWAAMDAQSCESTVELLDVHRAIYHQPLKERRYERPIQPETLEDSRQKKVIKEISHDATHEEAERLGDGDVVEGDALLVKNRKGATQDYRDLKELEANVLQLIKKLDDANAAQKVAVKALEEANEEMRLLNEDAAFQQLEGTRLKEAAELDKAEIARLRKSLEVYGKRKRKADAEVAGLLSEKNQLLEMLDNADENFMANFHLTKAYTNFSNYFASVGQQKVLATLRSEHLDLDIASLEAKFSPVVLRDEGEE</sequence>
<gene>
    <name evidence="3" type="ORF">Adt_23537</name>
</gene>
<keyword evidence="4" id="KW-1185">Reference proteome</keyword>
<dbReference type="EMBL" id="JBFOLK010000007">
    <property type="protein sequence ID" value="KAL2497987.1"/>
    <property type="molecule type" value="Genomic_DNA"/>
</dbReference>
<feature type="region of interest" description="Disordered" evidence="2">
    <location>
        <begin position="1"/>
        <end position="20"/>
    </location>
</feature>
<protein>
    <submittedName>
        <fullName evidence="3">Uncharacterized protein</fullName>
    </submittedName>
</protein>
<keyword evidence="1" id="KW-0175">Coiled coil</keyword>
<comment type="caution">
    <text evidence="3">The sequence shown here is derived from an EMBL/GenBank/DDBJ whole genome shotgun (WGS) entry which is preliminary data.</text>
</comment>